<organism evidence="1 2">
    <name type="scientific">Catharanthus roseus</name>
    <name type="common">Madagascar periwinkle</name>
    <name type="synonym">Vinca rosea</name>
    <dbReference type="NCBI Taxonomy" id="4058"/>
    <lineage>
        <taxon>Eukaryota</taxon>
        <taxon>Viridiplantae</taxon>
        <taxon>Streptophyta</taxon>
        <taxon>Embryophyta</taxon>
        <taxon>Tracheophyta</taxon>
        <taxon>Spermatophyta</taxon>
        <taxon>Magnoliopsida</taxon>
        <taxon>eudicotyledons</taxon>
        <taxon>Gunneridae</taxon>
        <taxon>Pentapetalae</taxon>
        <taxon>asterids</taxon>
        <taxon>lamiids</taxon>
        <taxon>Gentianales</taxon>
        <taxon>Apocynaceae</taxon>
        <taxon>Rauvolfioideae</taxon>
        <taxon>Vinceae</taxon>
        <taxon>Catharanthinae</taxon>
        <taxon>Catharanthus</taxon>
    </lineage>
</organism>
<gene>
    <name evidence="1" type="ORF">M9H77_16948</name>
</gene>
<dbReference type="Proteomes" id="UP001060085">
    <property type="component" value="Linkage Group LG04"/>
</dbReference>
<reference evidence="2" key="1">
    <citation type="journal article" date="2023" name="Nat. Plants">
        <title>Single-cell RNA sequencing provides a high-resolution roadmap for understanding the multicellular compartmentation of specialized metabolism.</title>
        <authorList>
            <person name="Sun S."/>
            <person name="Shen X."/>
            <person name="Li Y."/>
            <person name="Li Y."/>
            <person name="Wang S."/>
            <person name="Li R."/>
            <person name="Zhang H."/>
            <person name="Shen G."/>
            <person name="Guo B."/>
            <person name="Wei J."/>
            <person name="Xu J."/>
            <person name="St-Pierre B."/>
            <person name="Chen S."/>
            <person name="Sun C."/>
        </authorList>
    </citation>
    <scope>NUCLEOTIDE SEQUENCE [LARGE SCALE GENOMIC DNA]</scope>
</reference>
<sequence length="106" mass="12239">MDFNLLSPTAAYTVIVEYCKCVVTQSPSSDNDVELKAFVSELVNDDEQILFRLLVAVDYLAIKGLLSLACEEFLYFSKRKDPTHIRRLFNITLEFFPKRRGKDAKR</sequence>
<evidence type="ECO:0000313" key="2">
    <source>
        <dbReference type="Proteomes" id="UP001060085"/>
    </source>
</evidence>
<dbReference type="EMBL" id="CM044704">
    <property type="protein sequence ID" value="KAI5667095.1"/>
    <property type="molecule type" value="Genomic_DNA"/>
</dbReference>
<keyword evidence="2" id="KW-1185">Reference proteome</keyword>
<accession>A0ACC0B381</accession>
<proteinExistence type="predicted"/>
<name>A0ACC0B381_CATRO</name>
<protein>
    <submittedName>
        <fullName evidence="1">Uncharacterized protein</fullName>
    </submittedName>
</protein>
<evidence type="ECO:0000313" key="1">
    <source>
        <dbReference type="EMBL" id="KAI5667095.1"/>
    </source>
</evidence>
<comment type="caution">
    <text evidence="1">The sequence shown here is derived from an EMBL/GenBank/DDBJ whole genome shotgun (WGS) entry which is preliminary data.</text>
</comment>